<evidence type="ECO:0000256" key="2">
    <source>
        <dbReference type="ARBA" id="ARBA00022729"/>
    </source>
</evidence>
<dbReference type="RefSeq" id="WP_091211290.1">
    <property type="nucleotide sequence ID" value="NZ_FOCL01000004.1"/>
</dbReference>
<sequence length="356" mass="38516">MKNTLLGLSCIAVVALSSCGKDKTSVQNTTVDEQEVITQFVNVVGNPNYADIQVKATALNTAIVAFLAAPTDANLTTARVAWKNARQPWEQAEGYLFGPVEDNYYDPTMDSWPLNRTDVDALIGSSDAITLTSVDALDGFSKGFHGIEYIIFGPGGTRKAADITARQKDYLKYTSESLLNTTTTLRDSWLVKPADYANEIINAGKGSTAFKTRKDLFVTIATQMAAICEEVGTGKMAEPFTERDSTKDESSYSHNTTTDFINNIQGVLNVYTATYNGAKGTTSLSALVASKNAALDTKIKTQIQTALSAMALITPTFEKAIYDNRDKISNSQTALATLQATLEGDLITFIQTNIKD</sequence>
<name>A0A1H8JGT5_9SPHI</name>
<dbReference type="InterPro" id="IPR038352">
    <property type="entry name" value="Imelysin_sf"/>
</dbReference>
<proteinExistence type="predicted"/>
<dbReference type="STRING" id="551995.SAMN05192574_104185"/>
<dbReference type="Gene3D" id="1.20.1420.20">
    <property type="entry name" value="M75 peptidase, HXXE motif"/>
    <property type="match status" value="1"/>
</dbReference>
<dbReference type="InterPro" id="IPR034982">
    <property type="entry name" value="Imelysin-like_IrpA"/>
</dbReference>
<dbReference type="Pfam" id="PF09375">
    <property type="entry name" value="Peptidase_M75"/>
    <property type="match status" value="1"/>
</dbReference>
<evidence type="ECO:0000256" key="1">
    <source>
        <dbReference type="ARBA" id="ARBA00004196"/>
    </source>
</evidence>
<keyword evidence="5" id="KW-1185">Reference proteome</keyword>
<accession>A0A1H8JGT5</accession>
<evidence type="ECO:0000259" key="3">
    <source>
        <dbReference type="Pfam" id="PF09375"/>
    </source>
</evidence>
<dbReference type="PROSITE" id="PS51257">
    <property type="entry name" value="PROKAR_LIPOPROTEIN"/>
    <property type="match status" value="1"/>
</dbReference>
<feature type="domain" description="Imelysin-like" evidence="3">
    <location>
        <begin position="47"/>
        <end position="340"/>
    </location>
</feature>
<organism evidence="4 5">
    <name type="scientific">Mucilaginibacter gossypiicola</name>
    <dbReference type="NCBI Taxonomy" id="551995"/>
    <lineage>
        <taxon>Bacteria</taxon>
        <taxon>Pseudomonadati</taxon>
        <taxon>Bacteroidota</taxon>
        <taxon>Sphingobacteriia</taxon>
        <taxon>Sphingobacteriales</taxon>
        <taxon>Sphingobacteriaceae</taxon>
        <taxon>Mucilaginibacter</taxon>
    </lineage>
</organism>
<dbReference type="EMBL" id="FOCL01000004">
    <property type="protein sequence ID" value="SEN79959.1"/>
    <property type="molecule type" value="Genomic_DNA"/>
</dbReference>
<evidence type="ECO:0000313" key="5">
    <source>
        <dbReference type="Proteomes" id="UP000198942"/>
    </source>
</evidence>
<reference evidence="5" key="1">
    <citation type="submission" date="2016-10" db="EMBL/GenBank/DDBJ databases">
        <authorList>
            <person name="Varghese N."/>
            <person name="Submissions S."/>
        </authorList>
    </citation>
    <scope>NUCLEOTIDE SEQUENCE [LARGE SCALE GENOMIC DNA]</scope>
    <source>
        <strain evidence="5">Gh-48</strain>
    </source>
</reference>
<evidence type="ECO:0000313" key="4">
    <source>
        <dbReference type="EMBL" id="SEN79959.1"/>
    </source>
</evidence>
<dbReference type="GO" id="GO:0030313">
    <property type="term" value="C:cell envelope"/>
    <property type="evidence" value="ECO:0007669"/>
    <property type="project" value="UniProtKB-SubCell"/>
</dbReference>
<dbReference type="Proteomes" id="UP000198942">
    <property type="component" value="Unassembled WGS sequence"/>
</dbReference>
<dbReference type="AlphaFoldDB" id="A0A1H8JGT5"/>
<dbReference type="OrthoDB" id="9764688at2"/>
<dbReference type="CDD" id="cd14658">
    <property type="entry name" value="Imelysin-like_IrpA"/>
    <property type="match status" value="1"/>
</dbReference>
<comment type="subcellular location">
    <subcellularLocation>
        <location evidence="1">Cell envelope</location>
    </subcellularLocation>
</comment>
<dbReference type="InterPro" id="IPR018976">
    <property type="entry name" value="Imelysin-like"/>
</dbReference>
<protein>
    <submittedName>
        <fullName evidence="4">Uncharacterized iron-regulated protein</fullName>
    </submittedName>
</protein>
<gene>
    <name evidence="4" type="ORF">SAMN05192574_104185</name>
</gene>
<keyword evidence="2" id="KW-0732">Signal</keyword>